<feature type="transmembrane region" description="Helical" evidence="22">
    <location>
        <begin position="57"/>
        <end position="81"/>
    </location>
</feature>
<keyword evidence="4 23" id="KW-0132">Cell division</keyword>
<evidence type="ECO:0000256" key="21">
    <source>
        <dbReference type="SAM" id="MobiDB-lite"/>
    </source>
</evidence>
<feature type="region of interest" description="Disordered" evidence="21">
    <location>
        <begin position="1"/>
        <end position="22"/>
    </location>
</feature>
<evidence type="ECO:0000256" key="14">
    <source>
        <dbReference type="ARBA" id="ARBA00032370"/>
    </source>
</evidence>
<dbReference type="EC" id="2.4.99.28" evidence="19"/>
<keyword evidence="10 22" id="KW-1133">Transmembrane helix</keyword>
<gene>
    <name evidence="23" type="ORF">HNP60_000563</name>
</gene>
<dbReference type="PANTHER" id="PTHR30474">
    <property type="entry name" value="CELL CYCLE PROTEIN"/>
    <property type="match status" value="1"/>
</dbReference>
<keyword evidence="13" id="KW-0961">Cell wall biogenesis/degradation</keyword>
<dbReference type="InterPro" id="IPR001182">
    <property type="entry name" value="FtsW/RodA"/>
</dbReference>
<evidence type="ECO:0000256" key="11">
    <source>
        <dbReference type="ARBA" id="ARBA00023136"/>
    </source>
</evidence>
<evidence type="ECO:0000256" key="10">
    <source>
        <dbReference type="ARBA" id="ARBA00022989"/>
    </source>
</evidence>
<sequence length="425" mass="45752">MSDQSDEGITLIDGGAPRQPRFGQLDMALAPLRARPGRPLPRERTALAIWFWEIDRVLLGLIVVLIAIGLVAVAAASPVAAAKLSGRGNELTPLYFFYRQLMWIGLGLPIMVVISMLPRPQARRLAVALALVFAAFLLLVPFVGTTVNGATRWFGSGAFRFQPSEFLKPFFVVSIAWLLSLRARDPSLPVIPLTGMLTGIVALLLMRQPDFGQTVIFCAVWAGLLLIGGASMRIMAGLGCVGLGLFVLTYLFYENGRDRIDAFLFPVADPAAGPDQVQLAHATITRGGLTGVGPGGGTAKFNLPEAHTDYIFSVIGEEFGLIACMAIALVYLAIVVRVLLRLLDEEDPFVILATAGLVMVMGFQAIINMGVNIHIFPSKGMTLPFISYGGSSMIALCAGVGLLLAFTRRNPYMARSPYVVTWSGR</sequence>
<evidence type="ECO:0000256" key="12">
    <source>
        <dbReference type="ARBA" id="ARBA00023306"/>
    </source>
</evidence>
<keyword evidence="9" id="KW-0573">Peptidoglycan synthesis</keyword>
<feature type="transmembrane region" description="Helical" evidence="22">
    <location>
        <begin position="125"/>
        <end position="146"/>
    </location>
</feature>
<evidence type="ECO:0000256" key="22">
    <source>
        <dbReference type="SAM" id="Phobius"/>
    </source>
</evidence>
<evidence type="ECO:0000256" key="15">
    <source>
        <dbReference type="ARBA" id="ARBA00033270"/>
    </source>
</evidence>
<comment type="pathway">
    <text evidence="2">Cell wall biogenesis; peptidoglycan biosynthesis.</text>
</comment>
<evidence type="ECO:0000256" key="17">
    <source>
        <dbReference type="ARBA" id="ARBA00041185"/>
    </source>
</evidence>
<feature type="transmembrane region" description="Helical" evidence="22">
    <location>
        <begin position="188"/>
        <end position="205"/>
    </location>
</feature>
<organism evidence="23 24">
    <name type="scientific">Sphingobium lignivorans</name>
    <dbReference type="NCBI Taxonomy" id="2735886"/>
    <lineage>
        <taxon>Bacteria</taxon>
        <taxon>Pseudomonadati</taxon>
        <taxon>Pseudomonadota</taxon>
        <taxon>Alphaproteobacteria</taxon>
        <taxon>Sphingomonadales</taxon>
        <taxon>Sphingomonadaceae</taxon>
        <taxon>Sphingobium</taxon>
    </lineage>
</organism>
<comment type="caution">
    <text evidence="23">The sequence shown here is derived from an EMBL/GenBank/DDBJ whole genome shotgun (WGS) entry which is preliminary data.</text>
</comment>
<evidence type="ECO:0000313" key="24">
    <source>
        <dbReference type="Proteomes" id="UP001138540"/>
    </source>
</evidence>
<evidence type="ECO:0000256" key="4">
    <source>
        <dbReference type="ARBA" id="ARBA00022618"/>
    </source>
</evidence>
<dbReference type="GO" id="GO:0051301">
    <property type="term" value="P:cell division"/>
    <property type="evidence" value="ECO:0007669"/>
    <property type="project" value="UniProtKB-KW"/>
</dbReference>
<feature type="transmembrane region" description="Helical" evidence="22">
    <location>
        <begin position="101"/>
        <end position="118"/>
    </location>
</feature>
<feature type="transmembrane region" description="Helical" evidence="22">
    <location>
        <begin position="234"/>
        <end position="253"/>
    </location>
</feature>
<feature type="transmembrane region" description="Helical" evidence="22">
    <location>
        <begin position="349"/>
        <end position="373"/>
    </location>
</feature>
<evidence type="ECO:0000256" key="18">
    <source>
        <dbReference type="ARBA" id="ARBA00041418"/>
    </source>
</evidence>
<dbReference type="InterPro" id="IPR013437">
    <property type="entry name" value="FtsW"/>
</dbReference>
<reference evidence="23 24" key="1">
    <citation type="submission" date="2020-08" db="EMBL/GenBank/DDBJ databases">
        <title>Exploring microbial biodiversity for novel pathways involved in the catabolism of aromatic compounds derived from lignin.</title>
        <authorList>
            <person name="Elkins J."/>
        </authorList>
    </citation>
    <scope>NUCLEOTIDE SEQUENCE [LARGE SCALE GENOMIC DNA]</scope>
    <source>
        <strain evidence="23 24">B1D3A</strain>
    </source>
</reference>
<evidence type="ECO:0000256" key="19">
    <source>
        <dbReference type="ARBA" id="ARBA00044770"/>
    </source>
</evidence>
<evidence type="ECO:0000256" key="9">
    <source>
        <dbReference type="ARBA" id="ARBA00022984"/>
    </source>
</evidence>
<dbReference type="EMBL" id="JACHKA010000001">
    <property type="protein sequence ID" value="MBB5984589.1"/>
    <property type="molecule type" value="Genomic_DNA"/>
</dbReference>
<feature type="transmembrane region" description="Helical" evidence="22">
    <location>
        <begin position="166"/>
        <end position="181"/>
    </location>
</feature>
<keyword evidence="24" id="KW-1185">Reference proteome</keyword>
<keyword evidence="8" id="KW-0133">Cell shape</keyword>
<feature type="transmembrane region" description="Helical" evidence="22">
    <location>
        <begin position="211"/>
        <end position="227"/>
    </location>
</feature>
<proteinExistence type="inferred from homology"/>
<evidence type="ECO:0000256" key="16">
    <source>
        <dbReference type="ARBA" id="ARBA00038053"/>
    </source>
</evidence>
<protein>
    <recommendedName>
        <fullName evidence="17">Probable peptidoglycan glycosyltransferase FtsW</fullName>
        <ecNumber evidence="19">2.4.99.28</ecNumber>
    </recommendedName>
    <alternativeName>
        <fullName evidence="18">Cell division protein FtsW</fullName>
    </alternativeName>
    <alternativeName>
        <fullName evidence="15">Cell wall polymerase</fullName>
    </alternativeName>
    <alternativeName>
        <fullName evidence="14">Peptidoglycan polymerase</fullName>
    </alternativeName>
</protein>
<comment type="similarity">
    <text evidence="16">Belongs to the SEDS family. FtsW subfamily.</text>
</comment>
<keyword evidence="3" id="KW-1003">Cell membrane</keyword>
<comment type="subcellular location">
    <subcellularLocation>
        <location evidence="1">Cell membrane</location>
        <topology evidence="1">Multi-pass membrane protein</topology>
    </subcellularLocation>
</comment>
<keyword evidence="6" id="KW-0808">Transferase</keyword>
<comment type="catalytic activity">
    <reaction evidence="20">
        <text>[GlcNAc-(1-&gt;4)-Mur2Ac(oyl-L-Ala-gamma-D-Glu-L-Lys-D-Ala-D-Ala)](n)-di-trans,octa-cis-undecaprenyl diphosphate + beta-D-GlcNAc-(1-&gt;4)-Mur2Ac(oyl-L-Ala-gamma-D-Glu-L-Lys-D-Ala-D-Ala)-di-trans,octa-cis-undecaprenyl diphosphate = [GlcNAc-(1-&gt;4)-Mur2Ac(oyl-L-Ala-gamma-D-Glu-L-Lys-D-Ala-D-Ala)](n+1)-di-trans,octa-cis-undecaprenyl diphosphate + di-trans,octa-cis-undecaprenyl diphosphate + H(+)</text>
        <dbReference type="Rhea" id="RHEA:23708"/>
        <dbReference type="Rhea" id="RHEA-COMP:9602"/>
        <dbReference type="Rhea" id="RHEA-COMP:9603"/>
        <dbReference type="ChEBI" id="CHEBI:15378"/>
        <dbReference type="ChEBI" id="CHEBI:58405"/>
        <dbReference type="ChEBI" id="CHEBI:60033"/>
        <dbReference type="ChEBI" id="CHEBI:78435"/>
        <dbReference type="EC" id="2.4.99.28"/>
    </reaction>
</comment>
<keyword evidence="5" id="KW-0328">Glycosyltransferase</keyword>
<evidence type="ECO:0000256" key="7">
    <source>
        <dbReference type="ARBA" id="ARBA00022692"/>
    </source>
</evidence>
<name>A0ABR6NBC4_9SPHN</name>
<evidence type="ECO:0000256" key="2">
    <source>
        <dbReference type="ARBA" id="ARBA00004752"/>
    </source>
</evidence>
<keyword evidence="7 22" id="KW-0812">Transmembrane</keyword>
<evidence type="ECO:0000256" key="8">
    <source>
        <dbReference type="ARBA" id="ARBA00022960"/>
    </source>
</evidence>
<feature type="transmembrane region" description="Helical" evidence="22">
    <location>
        <begin position="319"/>
        <end position="340"/>
    </location>
</feature>
<feature type="transmembrane region" description="Helical" evidence="22">
    <location>
        <begin position="385"/>
        <end position="406"/>
    </location>
</feature>
<evidence type="ECO:0000256" key="3">
    <source>
        <dbReference type="ARBA" id="ARBA00022475"/>
    </source>
</evidence>
<evidence type="ECO:0000313" key="23">
    <source>
        <dbReference type="EMBL" id="MBB5984589.1"/>
    </source>
</evidence>
<evidence type="ECO:0000256" key="13">
    <source>
        <dbReference type="ARBA" id="ARBA00023316"/>
    </source>
</evidence>
<evidence type="ECO:0000256" key="6">
    <source>
        <dbReference type="ARBA" id="ARBA00022679"/>
    </source>
</evidence>
<dbReference type="PANTHER" id="PTHR30474:SF2">
    <property type="entry name" value="PEPTIDOGLYCAN GLYCOSYLTRANSFERASE FTSW-RELATED"/>
    <property type="match status" value="1"/>
</dbReference>
<evidence type="ECO:0000256" key="1">
    <source>
        <dbReference type="ARBA" id="ARBA00004651"/>
    </source>
</evidence>
<dbReference type="Proteomes" id="UP001138540">
    <property type="component" value="Unassembled WGS sequence"/>
</dbReference>
<evidence type="ECO:0000256" key="20">
    <source>
        <dbReference type="ARBA" id="ARBA00049902"/>
    </source>
</evidence>
<accession>A0ABR6NBC4</accession>
<evidence type="ECO:0000256" key="5">
    <source>
        <dbReference type="ARBA" id="ARBA00022676"/>
    </source>
</evidence>
<keyword evidence="11 22" id="KW-0472">Membrane</keyword>
<keyword evidence="12" id="KW-0131">Cell cycle</keyword>
<dbReference type="NCBIfam" id="TIGR02614">
    <property type="entry name" value="ftsW"/>
    <property type="match status" value="1"/>
</dbReference>
<dbReference type="Pfam" id="PF01098">
    <property type="entry name" value="FTSW_RODA_SPOVE"/>
    <property type="match status" value="1"/>
</dbReference>